<keyword evidence="9" id="KW-1185">Reference proteome</keyword>
<organism evidence="8 9">
    <name type="scientific">[Candida] arabinofermentans NRRL YB-2248</name>
    <dbReference type="NCBI Taxonomy" id="983967"/>
    <lineage>
        <taxon>Eukaryota</taxon>
        <taxon>Fungi</taxon>
        <taxon>Dikarya</taxon>
        <taxon>Ascomycota</taxon>
        <taxon>Saccharomycotina</taxon>
        <taxon>Pichiomycetes</taxon>
        <taxon>Pichiales</taxon>
        <taxon>Pichiaceae</taxon>
        <taxon>Ogataea</taxon>
        <taxon>Ogataea/Candida clade</taxon>
    </lineage>
</organism>
<feature type="transmembrane region" description="Helical" evidence="6">
    <location>
        <begin position="324"/>
        <end position="343"/>
    </location>
</feature>
<feature type="region of interest" description="Disordered" evidence="5">
    <location>
        <begin position="379"/>
        <end position="398"/>
    </location>
</feature>
<dbReference type="PANTHER" id="PTHR22911">
    <property type="entry name" value="ACYL-MALONYL CONDENSING ENZYME-RELATED"/>
    <property type="match status" value="1"/>
</dbReference>
<evidence type="ECO:0000256" key="2">
    <source>
        <dbReference type="ARBA" id="ARBA00022692"/>
    </source>
</evidence>
<evidence type="ECO:0000256" key="6">
    <source>
        <dbReference type="SAM" id="Phobius"/>
    </source>
</evidence>
<feature type="transmembrane region" description="Helical" evidence="6">
    <location>
        <begin position="155"/>
        <end position="175"/>
    </location>
</feature>
<feature type="transmembrane region" description="Helical" evidence="6">
    <location>
        <begin position="270"/>
        <end position="287"/>
    </location>
</feature>
<comment type="subcellular location">
    <subcellularLocation>
        <location evidence="1">Membrane</location>
        <topology evidence="1">Multi-pass membrane protein</topology>
    </subcellularLocation>
</comment>
<dbReference type="InterPro" id="IPR000620">
    <property type="entry name" value="EamA_dom"/>
</dbReference>
<dbReference type="STRING" id="983967.A0A1E4T524"/>
<feature type="transmembrane region" description="Helical" evidence="6">
    <location>
        <begin position="107"/>
        <end position="124"/>
    </location>
</feature>
<evidence type="ECO:0000256" key="5">
    <source>
        <dbReference type="SAM" id="MobiDB-lite"/>
    </source>
</evidence>
<dbReference type="InterPro" id="IPR037185">
    <property type="entry name" value="EmrE-like"/>
</dbReference>
<evidence type="ECO:0000256" key="3">
    <source>
        <dbReference type="ARBA" id="ARBA00022989"/>
    </source>
</evidence>
<dbReference type="SUPFAM" id="SSF103481">
    <property type="entry name" value="Multidrug resistance efflux transporter EmrE"/>
    <property type="match status" value="2"/>
</dbReference>
<keyword evidence="4 6" id="KW-0472">Membrane</keyword>
<feature type="compositionally biased region" description="Basic and acidic residues" evidence="5">
    <location>
        <begin position="183"/>
        <end position="197"/>
    </location>
</feature>
<evidence type="ECO:0000313" key="9">
    <source>
        <dbReference type="Proteomes" id="UP000094801"/>
    </source>
</evidence>
<protein>
    <recommendedName>
        <fullName evidence="7">EamA domain-containing protein</fullName>
    </recommendedName>
</protein>
<name>A0A1E4T524_9ASCO</name>
<proteinExistence type="predicted"/>
<dbReference type="Proteomes" id="UP000094801">
    <property type="component" value="Unassembled WGS sequence"/>
</dbReference>
<accession>A0A1E4T524</accession>
<feature type="transmembrane region" description="Helical" evidence="6">
    <location>
        <begin position="205"/>
        <end position="223"/>
    </location>
</feature>
<gene>
    <name evidence="8" type="ORF">CANARDRAFT_27238</name>
</gene>
<evidence type="ECO:0000259" key="7">
    <source>
        <dbReference type="Pfam" id="PF00892"/>
    </source>
</evidence>
<feature type="transmembrane region" description="Helical" evidence="6">
    <location>
        <begin position="68"/>
        <end position="87"/>
    </location>
</feature>
<feature type="transmembrane region" description="Helical" evidence="6">
    <location>
        <begin position="35"/>
        <end position="56"/>
    </location>
</feature>
<feature type="region of interest" description="Disordered" evidence="5">
    <location>
        <begin position="183"/>
        <end position="202"/>
    </location>
</feature>
<keyword evidence="3 6" id="KW-1133">Transmembrane helix</keyword>
<dbReference type="GO" id="GO:0016020">
    <property type="term" value="C:membrane"/>
    <property type="evidence" value="ECO:0007669"/>
    <property type="project" value="UniProtKB-SubCell"/>
</dbReference>
<feature type="transmembrane region" description="Helical" evidence="6">
    <location>
        <begin position="235"/>
        <end position="258"/>
    </location>
</feature>
<dbReference type="Pfam" id="PF00892">
    <property type="entry name" value="EamA"/>
    <property type="match status" value="2"/>
</dbReference>
<dbReference type="OrthoDB" id="306876at2759"/>
<evidence type="ECO:0000256" key="4">
    <source>
        <dbReference type="ARBA" id="ARBA00023136"/>
    </source>
</evidence>
<evidence type="ECO:0000313" key="8">
    <source>
        <dbReference type="EMBL" id="ODV86863.1"/>
    </source>
</evidence>
<evidence type="ECO:0000256" key="1">
    <source>
        <dbReference type="ARBA" id="ARBA00004141"/>
    </source>
</evidence>
<dbReference type="PANTHER" id="PTHR22911:SF6">
    <property type="entry name" value="SOLUTE CARRIER FAMILY 35 MEMBER G1"/>
    <property type="match status" value="1"/>
</dbReference>
<feature type="transmembrane region" description="Helical" evidence="6">
    <location>
        <begin position="130"/>
        <end position="148"/>
    </location>
</feature>
<dbReference type="AlphaFoldDB" id="A0A1E4T524"/>
<keyword evidence="2 6" id="KW-0812">Transmembrane</keyword>
<dbReference type="EMBL" id="KV453849">
    <property type="protein sequence ID" value="ODV86863.1"/>
    <property type="molecule type" value="Genomic_DNA"/>
</dbReference>
<feature type="transmembrane region" description="Helical" evidence="6">
    <location>
        <begin position="299"/>
        <end position="318"/>
    </location>
</feature>
<feature type="domain" description="EamA" evidence="7">
    <location>
        <begin position="33"/>
        <end position="171"/>
    </location>
</feature>
<sequence>MSDRSPFYDDLSSKLLLPKSITNFYHDKIIPNMGITLFLISQLFNSMMILFCKLLLMDEDFEEPFHPLQILLIRMSITFICCSFFLYKDPDFPLGPIGYRKYMVGRGVGGFLGVFGQYFALMYLTVSDTVVITFLSPTVTSLMAYIFLKERFTRIEAIGGSIAFIGVILISRPSFLFGEYESNREANPDSSPGREVETSSSSLRLLGSTSALLSTFGTGIAMCSIRKISFNAKPLLTVSFYSMTTVILSFLGIVLIPGLSFQIPHTTKQWTLLGIIGFVGFIMQFLLTAGIQREKASRAVAMSYSQLIYATGLDYIVFHHFPSGLDMLGTLIIVGAVFSIIYFKPEEEDEKVVGLSGGSPDIEAEAFIIDDEISLGELDNDAFDDDARSISSDGSSKL</sequence>
<feature type="domain" description="EamA" evidence="7">
    <location>
        <begin position="207"/>
        <end position="341"/>
    </location>
</feature>
<feature type="compositionally biased region" description="Polar residues" evidence="5">
    <location>
        <begin position="389"/>
        <end position="398"/>
    </location>
</feature>
<reference evidence="9" key="1">
    <citation type="submission" date="2016-04" db="EMBL/GenBank/DDBJ databases">
        <title>Comparative genomics of biotechnologically important yeasts.</title>
        <authorList>
            <consortium name="DOE Joint Genome Institute"/>
            <person name="Riley R."/>
            <person name="Haridas S."/>
            <person name="Wolfe K.H."/>
            <person name="Lopes M.R."/>
            <person name="Hittinger C.T."/>
            <person name="Goker M."/>
            <person name="Salamov A."/>
            <person name="Wisecaver J."/>
            <person name="Long T.M."/>
            <person name="Aerts A.L."/>
            <person name="Barry K."/>
            <person name="Choi C."/>
            <person name="Clum A."/>
            <person name="Coughlan A.Y."/>
            <person name="Deshpande S."/>
            <person name="Douglass A.P."/>
            <person name="Hanson S.J."/>
            <person name="Klenk H.-P."/>
            <person name="Labutti K."/>
            <person name="Lapidus A."/>
            <person name="Lindquist E."/>
            <person name="Lipzen A."/>
            <person name="Meier-Kolthoff J.P."/>
            <person name="Ohm R.A."/>
            <person name="Otillar R.P."/>
            <person name="Pangilinan J."/>
            <person name="Peng Y."/>
            <person name="Rokas A."/>
            <person name="Rosa C.A."/>
            <person name="Scheuner C."/>
            <person name="Sibirny A.A."/>
            <person name="Slot J.C."/>
            <person name="Stielow J.B."/>
            <person name="Sun H."/>
            <person name="Kurtzman C.P."/>
            <person name="Blackwell M."/>
            <person name="Grigoriev I.V."/>
            <person name="Jeffries T.W."/>
        </authorList>
    </citation>
    <scope>NUCLEOTIDE SEQUENCE [LARGE SCALE GENOMIC DNA]</scope>
    <source>
        <strain evidence="9">NRRL YB-2248</strain>
    </source>
</reference>